<sequence length="53" mass="5658">MGSLLVVMLTPVGDEDFGFEQGGEAFAVQELIPELAIERFDVAVFPRAAGFGN</sequence>
<proteinExistence type="predicted"/>
<evidence type="ECO:0000313" key="1">
    <source>
        <dbReference type="EMBL" id="CAA9384843.1"/>
    </source>
</evidence>
<protein>
    <submittedName>
        <fullName evidence="1">Uncharacterized protein</fullName>
    </submittedName>
</protein>
<gene>
    <name evidence="1" type="ORF">AVDCRST_MAG93-9397</name>
</gene>
<dbReference type="EMBL" id="CADCTR010003157">
    <property type="protein sequence ID" value="CAA9384843.1"/>
    <property type="molecule type" value="Genomic_DNA"/>
</dbReference>
<organism evidence="1">
    <name type="scientific">uncultured Chloroflexia bacterium</name>
    <dbReference type="NCBI Taxonomy" id="1672391"/>
    <lineage>
        <taxon>Bacteria</taxon>
        <taxon>Bacillati</taxon>
        <taxon>Chloroflexota</taxon>
        <taxon>Chloroflexia</taxon>
        <taxon>environmental samples</taxon>
    </lineage>
</organism>
<dbReference type="AlphaFoldDB" id="A0A6J4NDJ2"/>
<name>A0A6J4NDJ2_9CHLR</name>
<reference evidence="1" key="1">
    <citation type="submission" date="2020-02" db="EMBL/GenBank/DDBJ databases">
        <authorList>
            <person name="Meier V. D."/>
        </authorList>
    </citation>
    <scope>NUCLEOTIDE SEQUENCE</scope>
    <source>
        <strain evidence="1">AVDCRST_MAG93</strain>
    </source>
</reference>
<accession>A0A6J4NDJ2</accession>